<reference evidence="1" key="2">
    <citation type="journal article" date="2015" name="Fish Shellfish Immunol.">
        <title>Early steps in the European eel (Anguilla anguilla)-Vibrio vulnificus interaction in the gills: Role of the RtxA13 toxin.</title>
        <authorList>
            <person name="Callol A."/>
            <person name="Pajuelo D."/>
            <person name="Ebbesson L."/>
            <person name="Teles M."/>
            <person name="MacKenzie S."/>
            <person name="Amaro C."/>
        </authorList>
    </citation>
    <scope>NUCLEOTIDE SEQUENCE</scope>
</reference>
<protein>
    <submittedName>
        <fullName evidence="1">Uncharacterized protein</fullName>
    </submittedName>
</protein>
<name>A0A0E9XA07_ANGAN</name>
<accession>A0A0E9XA07</accession>
<organism evidence="1">
    <name type="scientific">Anguilla anguilla</name>
    <name type="common">European freshwater eel</name>
    <name type="synonym">Muraena anguilla</name>
    <dbReference type="NCBI Taxonomy" id="7936"/>
    <lineage>
        <taxon>Eukaryota</taxon>
        <taxon>Metazoa</taxon>
        <taxon>Chordata</taxon>
        <taxon>Craniata</taxon>
        <taxon>Vertebrata</taxon>
        <taxon>Euteleostomi</taxon>
        <taxon>Actinopterygii</taxon>
        <taxon>Neopterygii</taxon>
        <taxon>Teleostei</taxon>
        <taxon>Anguilliformes</taxon>
        <taxon>Anguillidae</taxon>
        <taxon>Anguilla</taxon>
    </lineage>
</organism>
<evidence type="ECO:0000313" key="1">
    <source>
        <dbReference type="EMBL" id="JAH99439.1"/>
    </source>
</evidence>
<sequence length="36" mass="3918">MDTVSGTEVMPQIFYSSHQVSSSEVLNIENSDSPVC</sequence>
<dbReference type="EMBL" id="GBXM01009138">
    <property type="protein sequence ID" value="JAH99439.1"/>
    <property type="molecule type" value="Transcribed_RNA"/>
</dbReference>
<reference evidence="1" key="1">
    <citation type="submission" date="2014-11" db="EMBL/GenBank/DDBJ databases">
        <authorList>
            <person name="Amaro Gonzalez C."/>
        </authorList>
    </citation>
    <scope>NUCLEOTIDE SEQUENCE</scope>
</reference>
<dbReference type="AlphaFoldDB" id="A0A0E9XA07"/>
<proteinExistence type="predicted"/>